<evidence type="ECO:0008006" key="7">
    <source>
        <dbReference type="Google" id="ProtNLM"/>
    </source>
</evidence>
<dbReference type="Pfam" id="PF05648">
    <property type="entry name" value="PEX11"/>
    <property type="match status" value="1"/>
</dbReference>
<accession>A0A6A5WIG1</accession>
<evidence type="ECO:0000256" key="3">
    <source>
        <dbReference type="ARBA" id="ARBA00023140"/>
    </source>
</evidence>
<proteinExistence type="predicted"/>
<reference evidence="5" key="1">
    <citation type="journal article" date="2020" name="Stud. Mycol.">
        <title>101 Dothideomycetes genomes: a test case for predicting lifestyles and emergence of pathogens.</title>
        <authorList>
            <person name="Haridas S."/>
            <person name="Albert R."/>
            <person name="Binder M."/>
            <person name="Bloem J."/>
            <person name="Labutti K."/>
            <person name="Salamov A."/>
            <person name="Andreopoulos B."/>
            <person name="Baker S."/>
            <person name="Barry K."/>
            <person name="Bills G."/>
            <person name="Bluhm B."/>
            <person name="Cannon C."/>
            <person name="Castanera R."/>
            <person name="Culley D."/>
            <person name="Daum C."/>
            <person name="Ezra D."/>
            <person name="Gonzalez J."/>
            <person name="Henrissat B."/>
            <person name="Kuo A."/>
            <person name="Liang C."/>
            <person name="Lipzen A."/>
            <person name="Lutzoni F."/>
            <person name="Magnuson J."/>
            <person name="Mondo S."/>
            <person name="Nolan M."/>
            <person name="Ohm R."/>
            <person name="Pangilinan J."/>
            <person name="Park H.-J."/>
            <person name="Ramirez L."/>
            <person name="Alfaro M."/>
            <person name="Sun H."/>
            <person name="Tritt A."/>
            <person name="Yoshinaga Y."/>
            <person name="Zwiers L.-H."/>
            <person name="Turgeon B."/>
            <person name="Goodwin S."/>
            <person name="Spatafora J."/>
            <person name="Crous P."/>
            <person name="Grigoriev I."/>
        </authorList>
    </citation>
    <scope>NUCLEOTIDE SEQUENCE</scope>
    <source>
        <strain evidence="5">CBS 123094</strain>
    </source>
</reference>
<dbReference type="EMBL" id="ML977582">
    <property type="protein sequence ID" value="KAF2001643.1"/>
    <property type="molecule type" value="Genomic_DNA"/>
</dbReference>
<name>A0A6A5WIG1_9PLEO</name>
<dbReference type="PANTHER" id="PTHR12652">
    <property type="entry name" value="PEROXISOMAL BIOGENESIS FACTOR 11"/>
    <property type="match status" value="1"/>
</dbReference>
<evidence type="ECO:0000313" key="5">
    <source>
        <dbReference type="EMBL" id="KAF2001643.1"/>
    </source>
</evidence>
<evidence type="ECO:0000256" key="1">
    <source>
        <dbReference type="ARBA" id="ARBA00022593"/>
    </source>
</evidence>
<evidence type="ECO:0000256" key="2">
    <source>
        <dbReference type="ARBA" id="ARBA00023136"/>
    </source>
</evidence>
<comment type="subcellular location">
    <subcellularLocation>
        <location evidence="4">Peroxisome membrane</location>
    </subcellularLocation>
</comment>
<dbReference type="AlphaFoldDB" id="A0A6A5WIG1"/>
<gene>
    <name evidence="5" type="ORF">P154DRAFT_619305</name>
</gene>
<dbReference type="OrthoDB" id="10005898at2759"/>
<keyword evidence="3" id="KW-0576">Peroxisome</keyword>
<dbReference type="InterPro" id="IPR008733">
    <property type="entry name" value="PEX11"/>
</dbReference>
<keyword evidence="1" id="KW-0962">Peroxisome biogenesis</keyword>
<evidence type="ECO:0000256" key="4">
    <source>
        <dbReference type="ARBA" id="ARBA00046271"/>
    </source>
</evidence>
<keyword evidence="6" id="KW-1185">Reference proteome</keyword>
<dbReference type="Proteomes" id="UP000799779">
    <property type="component" value="Unassembled WGS sequence"/>
</dbReference>
<dbReference type="GO" id="GO:0016559">
    <property type="term" value="P:peroxisome fission"/>
    <property type="evidence" value="ECO:0007669"/>
    <property type="project" value="InterPro"/>
</dbReference>
<sequence>MADEAEPGAPTIKAVEEAADRVRAKAVAASSAASHDALSTVRQIDQTVLRLNKLLASPGGLSAFLSALNYKLYILAYLQTKSSSLASLSRQLVALLSNNPAKAPAAAIIAPGAVPPVAALAGLISRARTTLRLFGLFPLYAWLRTLLAGPKAGTDAVLHRIALTQCLSYITYQALENISVLADNGVIPTSFIARINRGNPTTARIYLWAYRAWLGGVSCDFVRLAREAQLESRRRSIRRKMQDEGKAVAEYQDEEDRRVDSKWWVDFMIASAWLPMAAHFSSETGVPGWNLGWMGVCGLVAGGSRAKGLWDATLTS</sequence>
<dbReference type="GO" id="GO:0005778">
    <property type="term" value="C:peroxisomal membrane"/>
    <property type="evidence" value="ECO:0007669"/>
    <property type="project" value="UniProtKB-SubCell"/>
</dbReference>
<keyword evidence="2" id="KW-0472">Membrane</keyword>
<dbReference type="PANTHER" id="PTHR12652:SF25">
    <property type="entry name" value="MICROBODY (PEROXISOME) PROLIFERATION PROTEIN PEROXIN 11C (EUROFUNG)"/>
    <property type="match status" value="1"/>
</dbReference>
<organism evidence="5 6">
    <name type="scientific">Amniculicola lignicola CBS 123094</name>
    <dbReference type="NCBI Taxonomy" id="1392246"/>
    <lineage>
        <taxon>Eukaryota</taxon>
        <taxon>Fungi</taxon>
        <taxon>Dikarya</taxon>
        <taxon>Ascomycota</taxon>
        <taxon>Pezizomycotina</taxon>
        <taxon>Dothideomycetes</taxon>
        <taxon>Pleosporomycetidae</taxon>
        <taxon>Pleosporales</taxon>
        <taxon>Amniculicolaceae</taxon>
        <taxon>Amniculicola</taxon>
    </lineage>
</organism>
<protein>
    <recommendedName>
        <fullName evidence="7">Peroxin 11C</fullName>
    </recommendedName>
</protein>
<evidence type="ECO:0000313" key="6">
    <source>
        <dbReference type="Proteomes" id="UP000799779"/>
    </source>
</evidence>